<evidence type="ECO:0000259" key="2">
    <source>
        <dbReference type="PROSITE" id="PS50013"/>
    </source>
</evidence>
<dbReference type="CDD" id="cd00024">
    <property type="entry name" value="CD_CSD"/>
    <property type="match status" value="1"/>
</dbReference>
<dbReference type="AlphaFoldDB" id="A0AAD8UVR3"/>
<dbReference type="Pfam" id="PF00385">
    <property type="entry name" value="Chromo"/>
    <property type="match status" value="1"/>
</dbReference>
<dbReference type="SUPFAM" id="SSF54160">
    <property type="entry name" value="Chromo domain-like"/>
    <property type="match status" value="1"/>
</dbReference>
<sequence length="186" mass="21736">MKPKSPHKDQAPKVEIVPSTRVSEEIPLVVGMYIAGHGRMRDGETVLKLTRQSNNLDDEPFVAWVPEHTLQYLDADAVYEYWEDLPGGRDYQLGYVEKWNANIAAGLNKQHGITWEIFKISECRVRNREMEMLVHWQGYREEESSWIAERELKQQAPQMVSFFWEQQNDPTAVVSKQWTQTSLSKR</sequence>
<dbReference type="Gene3D" id="2.40.50.40">
    <property type="match status" value="1"/>
</dbReference>
<evidence type="ECO:0000313" key="4">
    <source>
        <dbReference type="Proteomes" id="UP001230504"/>
    </source>
</evidence>
<organism evidence="3 4">
    <name type="scientific">Colletotrichum navitas</name>
    <dbReference type="NCBI Taxonomy" id="681940"/>
    <lineage>
        <taxon>Eukaryota</taxon>
        <taxon>Fungi</taxon>
        <taxon>Dikarya</taxon>
        <taxon>Ascomycota</taxon>
        <taxon>Pezizomycotina</taxon>
        <taxon>Sordariomycetes</taxon>
        <taxon>Hypocreomycetidae</taxon>
        <taxon>Glomerellales</taxon>
        <taxon>Glomerellaceae</taxon>
        <taxon>Colletotrichum</taxon>
        <taxon>Colletotrichum graminicola species complex</taxon>
    </lineage>
</organism>
<dbReference type="PROSITE" id="PS50013">
    <property type="entry name" value="CHROMO_2"/>
    <property type="match status" value="1"/>
</dbReference>
<evidence type="ECO:0000256" key="1">
    <source>
        <dbReference type="ARBA" id="ARBA00011353"/>
    </source>
</evidence>
<comment type="subunit">
    <text evidence="1">Component of the NuA4 histone acetyltransferase complex.</text>
</comment>
<evidence type="ECO:0000313" key="3">
    <source>
        <dbReference type="EMBL" id="KAK1566087.1"/>
    </source>
</evidence>
<dbReference type="EMBL" id="JAHLJV010000163">
    <property type="protein sequence ID" value="KAK1566087.1"/>
    <property type="molecule type" value="Genomic_DNA"/>
</dbReference>
<dbReference type="RefSeq" id="XP_060407314.1">
    <property type="nucleotide sequence ID" value="XM_060560461.1"/>
</dbReference>
<name>A0AAD8UVR3_9PEZI</name>
<gene>
    <name evidence="3" type="ORF">LY79DRAFT_585023</name>
</gene>
<dbReference type="GO" id="GO:0006338">
    <property type="term" value="P:chromatin remodeling"/>
    <property type="evidence" value="ECO:0007669"/>
    <property type="project" value="UniProtKB-ARBA"/>
</dbReference>
<keyword evidence="4" id="KW-1185">Reference proteome</keyword>
<comment type="caution">
    <text evidence="3">The sequence shown here is derived from an EMBL/GenBank/DDBJ whole genome shotgun (WGS) entry which is preliminary data.</text>
</comment>
<dbReference type="InterPro" id="IPR023780">
    <property type="entry name" value="Chromo_domain"/>
</dbReference>
<reference evidence="3" key="1">
    <citation type="submission" date="2021-06" db="EMBL/GenBank/DDBJ databases">
        <title>Comparative genomics, transcriptomics and evolutionary studies reveal genomic signatures of adaptation to plant cell wall in hemibiotrophic fungi.</title>
        <authorList>
            <consortium name="DOE Joint Genome Institute"/>
            <person name="Baroncelli R."/>
            <person name="Diaz J.F."/>
            <person name="Benocci T."/>
            <person name="Peng M."/>
            <person name="Battaglia E."/>
            <person name="Haridas S."/>
            <person name="Andreopoulos W."/>
            <person name="Labutti K."/>
            <person name="Pangilinan J."/>
            <person name="Floch G.L."/>
            <person name="Makela M.R."/>
            <person name="Henrissat B."/>
            <person name="Grigoriev I.V."/>
            <person name="Crouch J.A."/>
            <person name="De Vries R.P."/>
            <person name="Sukno S.A."/>
            <person name="Thon M.R."/>
        </authorList>
    </citation>
    <scope>NUCLEOTIDE SEQUENCE</scope>
    <source>
        <strain evidence="3">CBS 125086</strain>
    </source>
</reference>
<feature type="domain" description="Chromo" evidence="2">
    <location>
        <begin position="115"/>
        <end position="167"/>
    </location>
</feature>
<proteinExistence type="predicted"/>
<protein>
    <submittedName>
        <fullName evidence="3">Chromo domain-containing protein</fullName>
    </submittedName>
</protein>
<dbReference type="Proteomes" id="UP001230504">
    <property type="component" value="Unassembled WGS sequence"/>
</dbReference>
<dbReference type="InterPro" id="IPR000953">
    <property type="entry name" value="Chromo/chromo_shadow_dom"/>
</dbReference>
<dbReference type="InterPro" id="IPR016197">
    <property type="entry name" value="Chromo-like_dom_sf"/>
</dbReference>
<dbReference type="SMART" id="SM00298">
    <property type="entry name" value="CHROMO"/>
    <property type="match status" value="1"/>
</dbReference>
<accession>A0AAD8UVR3</accession>
<dbReference type="GeneID" id="85444701"/>